<evidence type="ECO:0000313" key="2">
    <source>
        <dbReference type="EMBL" id="QCE13227.1"/>
    </source>
</evidence>
<reference evidence="2 3" key="1">
    <citation type="submission" date="2019-04" db="EMBL/GenBank/DDBJ databases">
        <title>An improved genome assembly and genetic linkage map for asparagus bean, Vigna unguiculata ssp. sesquipedialis.</title>
        <authorList>
            <person name="Xia Q."/>
            <person name="Zhang R."/>
            <person name="Dong Y."/>
        </authorList>
    </citation>
    <scope>NUCLEOTIDE SEQUENCE [LARGE SCALE GENOMIC DNA]</scope>
    <source>
        <tissue evidence="2">Leaf</tissue>
    </source>
</reference>
<dbReference type="AlphaFoldDB" id="A0A4D6NMZ7"/>
<name>A0A4D6NMZ7_VIGUN</name>
<dbReference type="Proteomes" id="UP000501690">
    <property type="component" value="Linkage Group LG11"/>
</dbReference>
<keyword evidence="1" id="KW-0472">Membrane</keyword>
<proteinExistence type="predicted"/>
<keyword evidence="3" id="KW-1185">Reference proteome</keyword>
<keyword evidence="1" id="KW-1133">Transmembrane helix</keyword>
<gene>
    <name evidence="2" type="ORF">DEO72_LG11g220</name>
</gene>
<evidence type="ECO:0000256" key="1">
    <source>
        <dbReference type="SAM" id="Phobius"/>
    </source>
</evidence>
<dbReference type="EMBL" id="CP039355">
    <property type="protein sequence ID" value="QCE13227.1"/>
    <property type="molecule type" value="Genomic_DNA"/>
</dbReference>
<protein>
    <submittedName>
        <fullName evidence="2">Uncharacterized protein</fullName>
    </submittedName>
</protein>
<feature type="transmembrane region" description="Helical" evidence="1">
    <location>
        <begin position="238"/>
        <end position="258"/>
    </location>
</feature>
<keyword evidence="1" id="KW-0812">Transmembrane</keyword>
<accession>A0A4D6NMZ7</accession>
<evidence type="ECO:0000313" key="3">
    <source>
        <dbReference type="Proteomes" id="UP000501690"/>
    </source>
</evidence>
<feature type="transmembrane region" description="Helical" evidence="1">
    <location>
        <begin position="38"/>
        <end position="58"/>
    </location>
</feature>
<sequence length="273" mass="30754">MKKSCVFYAWIRSNVVVLGKLNGLMYQTKTRLTLVNDLVLAAAAAAVVFVCCGIRRPVSYTHLFFFKPSKREETCEVAMSPISPPVTPCLLYTSDVYKRQITIYGNKRLFINVEELNAEKQPLLFSSVAESEDLSLIHISSSSNHVKSKNNISRSKREETCEVAMSPISPPVTPCLLYTSDVYKRQITIYGNKRLFINVEELNAEKVKRASVSYTQLDVYKRQLQAGVFRSLTLVNDLVLAAAAAAVVFVCCGIRRPVSYTHLFFFKPCKIQE</sequence>
<organism evidence="2 3">
    <name type="scientific">Vigna unguiculata</name>
    <name type="common">Cowpea</name>
    <dbReference type="NCBI Taxonomy" id="3917"/>
    <lineage>
        <taxon>Eukaryota</taxon>
        <taxon>Viridiplantae</taxon>
        <taxon>Streptophyta</taxon>
        <taxon>Embryophyta</taxon>
        <taxon>Tracheophyta</taxon>
        <taxon>Spermatophyta</taxon>
        <taxon>Magnoliopsida</taxon>
        <taxon>eudicotyledons</taxon>
        <taxon>Gunneridae</taxon>
        <taxon>Pentapetalae</taxon>
        <taxon>rosids</taxon>
        <taxon>fabids</taxon>
        <taxon>Fabales</taxon>
        <taxon>Fabaceae</taxon>
        <taxon>Papilionoideae</taxon>
        <taxon>50 kb inversion clade</taxon>
        <taxon>NPAAA clade</taxon>
        <taxon>indigoferoid/millettioid clade</taxon>
        <taxon>Phaseoleae</taxon>
        <taxon>Vigna</taxon>
    </lineage>
</organism>